<evidence type="ECO:0000256" key="7">
    <source>
        <dbReference type="RuleBase" id="RU363034"/>
    </source>
</evidence>
<dbReference type="PANTHER" id="PTHR24271">
    <property type="entry name" value="KALLIKREIN-RELATED"/>
    <property type="match status" value="1"/>
</dbReference>
<dbReference type="PANTHER" id="PTHR24271:SF81">
    <property type="entry name" value="GRANZYME B"/>
    <property type="match status" value="1"/>
</dbReference>
<dbReference type="PROSITE" id="PS00134">
    <property type="entry name" value="TRYPSIN_HIS"/>
    <property type="match status" value="1"/>
</dbReference>
<evidence type="ECO:0000256" key="2">
    <source>
        <dbReference type="ARBA" id="ARBA00022729"/>
    </source>
</evidence>
<evidence type="ECO:0000313" key="12">
    <source>
        <dbReference type="Proteomes" id="UP000031443"/>
    </source>
</evidence>
<gene>
    <name evidence="11" type="ORF">UY3_16501</name>
</gene>
<name>M7B2T0_CHEMY</name>
<dbReference type="OrthoDB" id="5565075at2759"/>
<dbReference type="InterPro" id="IPR001254">
    <property type="entry name" value="Trypsin_dom"/>
</dbReference>
<dbReference type="InterPro" id="IPR033116">
    <property type="entry name" value="TRYPSIN_SER"/>
</dbReference>
<evidence type="ECO:0000256" key="4">
    <source>
        <dbReference type="ARBA" id="ARBA00022825"/>
    </source>
</evidence>
<dbReference type="eggNOG" id="KOG3627">
    <property type="taxonomic scope" value="Eukaryota"/>
</dbReference>
<feature type="region of interest" description="Disordered" evidence="8">
    <location>
        <begin position="134"/>
        <end position="162"/>
    </location>
</feature>
<keyword evidence="5" id="KW-0865">Zymogen</keyword>
<organism evidence="11 12">
    <name type="scientific">Chelonia mydas</name>
    <name type="common">Green sea-turtle</name>
    <name type="synonym">Chelonia agassizi</name>
    <dbReference type="NCBI Taxonomy" id="8469"/>
    <lineage>
        <taxon>Eukaryota</taxon>
        <taxon>Metazoa</taxon>
        <taxon>Chordata</taxon>
        <taxon>Craniata</taxon>
        <taxon>Vertebrata</taxon>
        <taxon>Euteleostomi</taxon>
        <taxon>Archelosauria</taxon>
        <taxon>Testudinata</taxon>
        <taxon>Testudines</taxon>
        <taxon>Cryptodira</taxon>
        <taxon>Durocryptodira</taxon>
        <taxon>Americhelydia</taxon>
        <taxon>Chelonioidea</taxon>
        <taxon>Cheloniidae</taxon>
        <taxon>Chelonia</taxon>
    </lineage>
</organism>
<dbReference type="MEROPS" id="S01.465"/>
<keyword evidence="12" id="KW-1185">Reference proteome</keyword>
<dbReference type="GO" id="GO:0006508">
    <property type="term" value="P:proteolysis"/>
    <property type="evidence" value="ECO:0007669"/>
    <property type="project" value="UniProtKB-KW"/>
</dbReference>
<keyword evidence="3 7" id="KW-0378">Hydrolase</keyword>
<dbReference type="Pfam" id="PF00089">
    <property type="entry name" value="Trypsin"/>
    <property type="match status" value="1"/>
</dbReference>
<keyword evidence="2 9" id="KW-0732">Signal</keyword>
<dbReference type="InterPro" id="IPR043504">
    <property type="entry name" value="Peptidase_S1_PA_chymotrypsin"/>
</dbReference>
<evidence type="ECO:0000256" key="9">
    <source>
        <dbReference type="SAM" id="SignalP"/>
    </source>
</evidence>
<dbReference type="Proteomes" id="UP000031443">
    <property type="component" value="Unassembled WGS sequence"/>
</dbReference>
<protein>
    <submittedName>
        <fullName evidence="11">Granzyme B</fullName>
    </submittedName>
</protein>
<evidence type="ECO:0000259" key="10">
    <source>
        <dbReference type="PROSITE" id="PS50240"/>
    </source>
</evidence>
<keyword evidence="6" id="KW-1015">Disulfide bond</keyword>
<dbReference type="GO" id="GO:0005737">
    <property type="term" value="C:cytoplasm"/>
    <property type="evidence" value="ECO:0007669"/>
    <property type="project" value="TreeGrafter"/>
</dbReference>
<feature type="chain" id="PRO_5004079677" evidence="9">
    <location>
        <begin position="22"/>
        <end position="280"/>
    </location>
</feature>
<accession>M7B2T0</accession>
<dbReference type="FunFam" id="2.40.10.10:FF:000014">
    <property type="entry name" value="Complement factor D"/>
    <property type="match status" value="1"/>
</dbReference>
<keyword evidence="1 7" id="KW-0645">Protease</keyword>
<dbReference type="PRINTS" id="PR00722">
    <property type="entry name" value="CHYMOTRYPSIN"/>
</dbReference>
<feature type="signal peptide" evidence="9">
    <location>
        <begin position="1"/>
        <end position="21"/>
    </location>
</feature>
<sequence length="280" mass="30817">MQAQILLLLPMAFLLPPRAWAGEIIGGKNAKPHSRPYMAYLDIQRRNKLINCGGFLVAENFVLTAAHCQGDKITVKLGAHNISKQERSQQEIPVCRQILHPQYDSETTNNDIMLLQLAETVKLNKWVKTIPLPRTNKREKPGTKCSVAGWGRTSKQSESAPATTLQEANLKVLEDDVCLKNPDVTYYDYDASTMMCVGDPKKGKASFRGDSGGPLVCGKRAQGIVSWGSQNSASPGVYTRVSTFISWIKETMRMLEPQAKPGIAARARAAPLLSFGEAQM</sequence>
<dbReference type="AlphaFoldDB" id="M7B2T0"/>
<dbReference type="GO" id="GO:0004252">
    <property type="term" value="F:serine-type endopeptidase activity"/>
    <property type="evidence" value="ECO:0007669"/>
    <property type="project" value="InterPro"/>
</dbReference>
<dbReference type="PROSITE" id="PS50240">
    <property type="entry name" value="TRYPSIN_DOM"/>
    <property type="match status" value="1"/>
</dbReference>
<dbReference type="CDD" id="cd00190">
    <property type="entry name" value="Tryp_SPc"/>
    <property type="match status" value="1"/>
</dbReference>
<evidence type="ECO:0000256" key="8">
    <source>
        <dbReference type="SAM" id="MobiDB-lite"/>
    </source>
</evidence>
<dbReference type="SMART" id="SM00020">
    <property type="entry name" value="Tryp_SPc"/>
    <property type="match status" value="1"/>
</dbReference>
<dbReference type="Gene3D" id="2.40.10.10">
    <property type="entry name" value="Trypsin-like serine proteases"/>
    <property type="match status" value="2"/>
</dbReference>
<evidence type="ECO:0000313" key="11">
    <source>
        <dbReference type="EMBL" id="EMP26403.1"/>
    </source>
</evidence>
<keyword evidence="4 7" id="KW-0720">Serine protease</keyword>
<dbReference type="InterPro" id="IPR009003">
    <property type="entry name" value="Peptidase_S1_PA"/>
</dbReference>
<dbReference type="InterPro" id="IPR001314">
    <property type="entry name" value="Peptidase_S1A"/>
</dbReference>
<dbReference type="InterPro" id="IPR018114">
    <property type="entry name" value="TRYPSIN_HIS"/>
</dbReference>
<proteinExistence type="predicted"/>
<evidence type="ECO:0000256" key="3">
    <source>
        <dbReference type="ARBA" id="ARBA00022801"/>
    </source>
</evidence>
<feature type="compositionally biased region" description="Polar residues" evidence="8">
    <location>
        <begin position="153"/>
        <end position="162"/>
    </location>
</feature>
<dbReference type="KEGG" id="cmy:102930674"/>
<dbReference type="PROSITE" id="PS00135">
    <property type="entry name" value="TRYPSIN_SER"/>
    <property type="match status" value="1"/>
</dbReference>
<dbReference type="STRING" id="8469.M7B2T0"/>
<evidence type="ECO:0000256" key="1">
    <source>
        <dbReference type="ARBA" id="ARBA00022670"/>
    </source>
</evidence>
<dbReference type="SUPFAM" id="SSF50494">
    <property type="entry name" value="Trypsin-like serine proteases"/>
    <property type="match status" value="1"/>
</dbReference>
<reference evidence="12" key="1">
    <citation type="journal article" date="2013" name="Nat. Genet.">
        <title>The draft genomes of soft-shell turtle and green sea turtle yield insights into the development and evolution of the turtle-specific body plan.</title>
        <authorList>
            <person name="Wang Z."/>
            <person name="Pascual-Anaya J."/>
            <person name="Zadissa A."/>
            <person name="Li W."/>
            <person name="Niimura Y."/>
            <person name="Huang Z."/>
            <person name="Li C."/>
            <person name="White S."/>
            <person name="Xiong Z."/>
            <person name="Fang D."/>
            <person name="Wang B."/>
            <person name="Ming Y."/>
            <person name="Chen Y."/>
            <person name="Zheng Y."/>
            <person name="Kuraku S."/>
            <person name="Pignatelli M."/>
            <person name="Herrero J."/>
            <person name="Beal K."/>
            <person name="Nozawa M."/>
            <person name="Li Q."/>
            <person name="Wang J."/>
            <person name="Zhang H."/>
            <person name="Yu L."/>
            <person name="Shigenobu S."/>
            <person name="Wang J."/>
            <person name="Liu J."/>
            <person name="Flicek P."/>
            <person name="Searle S."/>
            <person name="Wang J."/>
            <person name="Kuratani S."/>
            <person name="Yin Y."/>
            <person name="Aken B."/>
            <person name="Zhang G."/>
            <person name="Irie N."/>
        </authorList>
    </citation>
    <scope>NUCLEOTIDE SEQUENCE [LARGE SCALE GENOMIC DNA]</scope>
</reference>
<dbReference type="EMBL" id="KB580108">
    <property type="protein sequence ID" value="EMP26403.1"/>
    <property type="molecule type" value="Genomic_DNA"/>
</dbReference>
<evidence type="ECO:0000256" key="5">
    <source>
        <dbReference type="ARBA" id="ARBA00023145"/>
    </source>
</evidence>
<evidence type="ECO:0000256" key="6">
    <source>
        <dbReference type="ARBA" id="ARBA00023157"/>
    </source>
</evidence>
<dbReference type="FunFam" id="2.40.10.10:FF:000005">
    <property type="entry name" value="Serine protease 37"/>
    <property type="match status" value="1"/>
</dbReference>
<feature type="domain" description="Peptidase S1" evidence="10">
    <location>
        <begin position="24"/>
        <end position="253"/>
    </location>
</feature>